<dbReference type="EC" id="4.1.2.4" evidence="7"/>
<keyword evidence="3 7" id="KW-0456">Lyase</keyword>
<sequence>MIKYSHAEIEKDYKARENFLATNNRKYLAELIDSTLLKADLLKSQIEVLCHEAIEHRFKSICIPQTYLSFAKDIFLNSITKSEQTKICTVISFPLGYTTTEAKVKEIEIALQKGADEIDFVQNITFVKNGDFISLEHEFLALAKAAQNKVTKVILETALLTSDEIFKCTFLAAKCGIHIIKTSTGFSHRGVSTEDIRIIKNALETHQKETGIILGIKASGGVRSLKEAYELVNLGATRLGTSGGVVILQDKTNVNNY</sequence>
<comment type="pathway">
    <text evidence="7">Carbohydrate degradation; 2-deoxy-D-ribose 1-phosphate degradation; D-glyceraldehyde 3-phosphate and acetaldehyde from 2-deoxy-alpha-D-ribose 1-phosphate: step 2/2.</text>
</comment>
<dbReference type="SUPFAM" id="SSF51569">
    <property type="entry name" value="Aldolase"/>
    <property type="match status" value="1"/>
</dbReference>
<comment type="subcellular location">
    <subcellularLocation>
        <location evidence="7">Cytoplasm</location>
    </subcellularLocation>
</comment>
<dbReference type="HAMAP" id="MF_00114">
    <property type="entry name" value="DeoC_type1"/>
    <property type="match status" value="1"/>
</dbReference>
<accession>A0A4P2VK81</accession>
<evidence type="ECO:0000313" key="8">
    <source>
        <dbReference type="EMBL" id="BBH53636.1"/>
    </source>
</evidence>
<dbReference type="SMART" id="SM01133">
    <property type="entry name" value="DeoC"/>
    <property type="match status" value="1"/>
</dbReference>
<dbReference type="InterPro" id="IPR011343">
    <property type="entry name" value="DeoC"/>
</dbReference>
<dbReference type="UniPathway" id="UPA00002">
    <property type="reaction ID" value="UER00468"/>
</dbReference>
<gene>
    <name evidence="7" type="primary">deoC</name>
    <name evidence="8" type="ORF">JCM31447_20830</name>
</gene>
<evidence type="ECO:0000256" key="5">
    <source>
        <dbReference type="ARBA" id="ARBA00048791"/>
    </source>
</evidence>
<evidence type="ECO:0000256" key="4">
    <source>
        <dbReference type="ARBA" id="ARBA00023270"/>
    </source>
</evidence>
<organism evidence="8 9">
    <name type="scientific">Fluviispira sanaruensis</name>
    <dbReference type="NCBI Taxonomy" id="2493639"/>
    <lineage>
        <taxon>Bacteria</taxon>
        <taxon>Pseudomonadati</taxon>
        <taxon>Bdellovibrionota</taxon>
        <taxon>Oligoflexia</taxon>
        <taxon>Silvanigrellales</taxon>
        <taxon>Silvanigrellaceae</taxon>
        <taxon>Fluviispira</taxon>
    </lineage>
</organism>
<dbReference type="PANTHER" id="PTHR10889">
    <property type="entry name" value="DEOXYRIBOSE-PHOSPHATE ALDOLASE"/>
    <property type="match status" value="1"/>
</dbReference>
<dbReference type="InterPro" id="IPR013785">
    <property type="entry name" value="Aldolase_TIM"/>
</dbReference>
<evidence type="ECO:0000256" key="6">
    <source>
        <dbReference type="ARBA" id="ARBA00056337"/>
    </source>
</evidence>
<feature type="active site" description="Proton donor/acceptor" evidence="7">
    <location>
        <position position="217"/>
    </location>
</feature>
<proteinExistence type="inferred from homology"/>
<dbReference type="GO" id="GO:0005737">
    <property type="term" value="C:cytoplasm"/>
    <property type="evidence" value="ECO:0007669"/>
    <property type="project" value="UniProtKB-SubCell"/>
</dbReference>
<dbReference type="Gene3D" id="3.20.20.70">
    <property type="entry name" value="Aldolase class I"/>
    <property type="match status" value="1"/>
</dbReference>
<dbReference type="KEGG" id="sbf:JCM31447_20830"/>
<dbReference type="GO" id="GO:0016052">
    <property type="term" value="P:carbohydrate catabolic process"/>
    <property type="evidence" value="ECO:0007669"/>
    <property type="project" value="TreeGrafter"/>
</dbReference>
<dbReference type="GO" id="GO:0009264">
    <property type="term" value="P:deoxyribonucleotide catabolic process"/>
    <property type="evidence" value="ECO:0007669"/>
    <property type="project" value="UniProtKB-UniRule"/>
</dbReference>
<comment type="function">
    <text evidence="6 7">Catalyzes a reversible aldol reaction between acetaldehyde and D-glyceraldehyde 3-phosphate to generate 2-deoxy-D-ribose 5-phosphate.</text>
</comment>
<dbReference type="AlphaFoldDB" id="A0A4P2VK81"/>
<evidence type="ECO:0000313" key="9">
    <source>
        <dbReference type="Proteomes" id="UP000291236"/>
    </source>
</evidence>
<evidence type="ECO:0000256" key="7">
    <source>
        <dbReference type="HAMAP-Rule" id="MF_00114"/>
    </source>
</evidence>
<protein>
    <recommendedName>
        <fullName evidence="7">Deoxyribose-phosphate aldolase</fullName>
        <shortName evidence="7">DERA</shortName>
        <ecNumber evidence="7">4.1.2.4</ecNumber>
    </recommendedName>
    <alternativeName>
        <fullName evidence="7">2-deoxy-D-ribose 5-phosphate aldolase</fullName>
    </alternativeName>
    <alternativeName>
        <fullName evidence="7">Phosphodeoxyriboaldolase</fullName>
        <shortName evidence="7">Deoxyriboaldolase</shortName>
    </alternativeName>
</protein>
<keyword evidence="4 7" id="KW-0704">Schiff base</keyword>
<comment type="catalytic activity">
    <reaction evidence="5 7">
        <text>2-deoxy-D-ribose 5-phosphate = D-glyceraldehyde 3-phosphate + acetaldehyde</text>
        <dbReference type="Rhea" id="RHEA:12821"/>
        <dbReference type="ChEBI" id="CHEBI:15343"/>
        <dbReference type="ChEBI" id="CHEBI:59776"/>
        <dbReference type="ChEBI" id="CHEBI:62877"/>
        <dbReference type="EC" id="4.1.2.4"/>
    </reaction>
</comment>
<dbReference type="RefSeq" id="WP_172603887.1">
    <property type="nucleotide sequence ID" value="NZ_AP019368.1"/>
</dbReference>
<dbReference type="GO" id="GO:0006018">
    <property type="term" value="P:2-deoxyribose 1-phosphate catabolic process"/>
    <property type="evidence" value="ECO:0007669"/>
    <property type="project" value="UniProtKB-UniRule"/>
</dbReference>
<dbReference type="Pfam" id="PF01791">
    <property type="entry name" value="DeoC"/>
    <property type="match status" value="1"/>
</dbReference>
<dbReference type="InterPro" id="IPR028581">
    <property type="entry name" value="DeoC_typeI"/>
</dbReference>
<keyword evidence="9" id="KW-1185">Reference proteome</keyword>
<feature type="active site" description="Schiff-base intermediate with acetaldehyde" evidence="7">
    <location>
        <position position="181"/>
    </location>
</feature>
<evidence type="ECO:0000256" key="1">
    <source>
        <dbReference type="ARBA" id="ARBA00010936"/>
    </source>
</evidence>
<evidence type="ECO:0000256" key="2">
    <source>
        <dbReference type="ARBA" id="ARBA00022490"/>
    </source>
</evidence>
<dbReference type="InterPro" id="IPR002915">
    <property type="entry name" value="DeoC/FbaB/LacD_aldolase"/>
</dbReference>
<comment type="similarity">
    <text evidence="1 7">Belongs to the DeoC/FbaB aldolase family. DeoC type 1 subfamily.</text>
</comment>
<name>A0A4P2VK81_FLUSA</name>
<reference evidence="8 9" key="1">
    <citation type="submission" date="2018-12" db="EMBL/GenBank/DDBJ databases">
        <title>Rubrispira sanarue gen. nov., sp., nov., a member of the order Silvanigrellales, isolated from a brackish lake in Hamamatsu Japan.</title>
        <authorList>
            <person name="Maejima Y."/>
            <person name="Iino T."/>
            <person name="Muraguchi Y."/>
            <person name="Fukuda K."/>
            <person name="Nojiri H."/>
            <person name="Ohkuma M."/>
            <person name="Moriuchi R."/>
            <person name="Dohra H."/>
            <person name="Kimbara K."/>
            <person name="Shintani M."/>
        </authorList>
    </citation>
    <scope>NUCLEOTIDE SEQUENCE [LARGE SCALE GENOMIC DNA]</scope>
    <source>
        <strain evidence="8 9">RF1110005</strain>
    </source>
</reference>
<dbReference type="CDD" id="cd00959">
    <property type="entry name" value="DeoC"/>
    <property type="match status" value="1"/>
</dbReference>
<dbReference type="Proteomes" id="UP000291236">
    <property type="component" value="Chromosome"/>
</dbReference>
<feature type="active site" description="Proton donor/acceptor" evidence="7">
    <location>
        <position position="119"/>
    </location>
</feature>
<dbReference type="FunFam" id="3.20.20.70:FF:000044">
    <property type="entry name" value="Deoxyribose-phosphate aldolase"/>
    <property type="match status" value="1"/>
</dbReference>
<dbReference type="NCBIfam" id="TIGR00126">
    <property type="entry name" value="deoC"/>
    <property type="match status" value="1"/>
</dbReference>
<dbReference type="EMBL" id="AP019368">
    <property type="protein sequence ID" value="BBH53636.1"/>
    <property type="molecule type" value="Genomic_DNA"/>
</dbReference>
<dbReference type="GO" id="GO:0004139">
    <property type="term" value="F:deoxyribose-phosphate aldolase activity"/>
    <property type="evidence" value="ECO:0007669"/>
    <property type="project" value="UniProtKB-UniRule"/>
</dbReference>
<dbReference type="PANTHER" id="PTHR10889:SF1">
    <property type="entry name" value="DEOXYRIBOSE-PHOSPHATE ALDOLASE"/>
    <property type="match status" value="1"/>
</dbReference>
<dbReference type="PIRSF" id="PIRSF001357">
    <property type="entry name" value="DeoC"/>
    <property type="match status" value="1"/>
</dbReference>
<evidence type="ECO:0000256" key="3">
    <source>
        <dbReference type="ARBA" id="ARBA00023239"/>
    </source>
</evidence>
<keyword evidence="2 7" id="KW-0963">Cytoplasm</keyword>